<dbReference type="InterPro" id="IPR021527">
    <property type="entry name" value="DUF2795"/>
</dbReference>
<dbReference type="AlphaFoldDB" id="A0AA96WIA5"/>
<evidence type="ECO:0000313" key="1">
    <source>
        <dbReference type="EMBL" id="WNZ26048.1"/>
    </source>
</evidence>
<organism evidence="1">
    <name type="scientific">Leptolyngbya sp. NK1-12</name>
    <dbReference type="NCBI Taxonomy" id="2547451"/>
    <lineage>
        <taxon>Bacteria</taxon>
        <taxon>Bacillati</taxon>
        <taxon>Cyanobacteriota</taxon>
        <taxon>Cyanophyceae</taxon>
        <taxon>Leptolyngbyales</taxon>
        <taxon>Leptolyngbyaceae</taxon>
        <taxon>Leptolyngbya group</taxon>
        <taxon>Leptolyngbya</taxon>
    </lineage>
</organism>
<sequence length="64" mass="7192">MATVNPIELQKYLKGMNYPASKDDLIDHAEEQGADDDILDLLEQLPDEEYETPTDVNQAVGELE</sequence>
<gene>
    <name evidence="1" type="ORF">HJG54_26625</name>
</gene>
<dbReference type="Pfam" id="PF11387">
    <property type="entry name" value="DUF2795"/>
    <property type="match status" value="1"/>
</dbReference>
<proteinExistence type="predicted"/>
<dbReference type="EMBL" id="CP053586">
    <property type="protein sequence ID" value="WNZ26048.1"/>
    <property type="molecule type" value="Genomic_DNA"/>
</dbReference>
<reference evidence="1" key="1">
    <citation type="submission" date="2020-05" db="EMBL/GenBank/DDBJ databases">
        <authorList>
            <person name="Zhu T."/>
            <person name="Keshari N."/>
            <person name="Lu X."/>
        </authorList>
    </citation>
    <scope>NUCLEOTIDE SEQUENCE</scope>
    <source>
        <strain evidence="1">NK1-12</strain>
    </source>
</reference>
<protein>
    <submittedName>
        <fullName evidence="1">DUF2795 domain-containing protein</fullName>
    </submittedName>
</protein>
<name>A0AA96WIA5_9CYAN</name>
<dbReference type="RefSeq" id="WP_316432241.1">
    <property type="nucleotide sequence ID" value="NZ_CP053586.1"/>
</dbReference>
<accession>A0AA96WIA5</accession>